<dbReference type="GO" id="GO:0005829">
    <property type="term" value="C:cytosol"/>
    <property type="evidence" value="ECO:0007669"/>
    <property type="project" value="TreeGrafter"/>
</dbReference>
<dbReference type="EC" id="2.6.1.66" evidence="6"/>
<sequence length="416" mass="46911">MPKNRTLFTKRFAGKSGIGELMDDLGQAMASGDKLMLGGGNPGYIPEVATLWRDRLNEMVNSSNEIDSVLGNYDTPQGNENFINSIVSFFNRHFNFGITRENVVITNGSQCAMFNLLNILGGTGEDGIKRKVLFPLVPEYIGYADLHLEDDVFLSLKPIIEDLGFNRYKYRIDRDNLNKIKENLGALCVSRPTNPTGNVLTDDEIDFLHLFSKKRGIPLIIDNAYGAPFPQILFKDITLKWDENIVLSMSLSKIGLPSTRTGIVVANREIILALSRVNAITSLASGSLGQGITYPMLDDDRLINISKNLVKPFYQKRSNLTLELMDKYFQGIDYKVHVSEGALFLWVWFPSLPITSKELYTILKEKNVLIIPGNYFFFGLKEYWDHSDQCIRINYSGEERVVKEGIRIIGKTIKGL</sequence>
<dbReference type="OrthoDB" id="5889947at2"/>
<dbReference type="CDD" id="cd00609">
    <property type="entry name" value="AAT_like"/>
    <property type="match status" value="1"/>
</dbReference>
<dbReference type="EMBL" id="CP035807">
    <property type="protein sequence ID" value="QEN03574.1"/>
    <property type="molecule type" value="Genomic_DNA"/>
</dbReference>
<dbReference type="InterPro" id="IPR004839">
    <property type="entry name" value="Aminotransferase_I/II_large"/>
</dbReference>
<dbReference type="Pfam" id="PF00155">
    <property type="entry name" value="Aminotran_1_2"/>
    <property type="match status" value="1"/>
</dbReference>
<dbReference type="RefSeq" id="WP_149566832.1">
    <property type="nucleotide sequence ID" value="NZ_CP035807.1"/>
</dbReference>
<dbReference type="GO" id="GO:1901605">
    <property type="term" value="P:alpha-amino acid metabolic process"/>
    <property type="evidence" value="ECO:0007669"/>
    <property type="project" value="TreeGrafter"/>
</dbReference>
<keyword evidence="4" id="KW-0663">Pyridoxal phosphate</keyword>
<dbReference type="GO" id="GO:0009042">
    <property type="term" value="F:valine-pyruvate transaminase activity"/>
    <property type="evidence" value="ECO:0007669"/>
    <property type="project" value="UniProtKB-EC"/>
</dbReference>
<dbReference type="NCBIfam" id="NF006964">
    <property type="entry name" value="PRK09440.1-2"/>
    <property type="match status" value="1"/>
</dbReference>
<dbReference type="AlphaFoldDB" id="A0A5C1QA90"/>
<dbReference type="InterPro" id="IPR050859">
    <property type="entry name" value="Class-I_PLP-dep_aminotransf"/>
</dbReference>
<dbReference type="GO" id="GO:0030170">
    <property type="term" value="F:pyridoxal phosphate binding"/>
    <property type="evidence" value="ECO:0007669"/>
    <property type="project" value="InterPro"/>
</dbReference>
<dbReference type="InterPro" id="IPR015421">
    <property type="entry name" value="PyrdxlP-dep_Trfase_major"/>
</dbReference>
<evidence type="ECO:0000256" key="1">
    <source>
        <dbReference type="ARBA" id="ARBA00001933"/>
    </source>
</evidence>
<dbReference type="NCBIfam" id="NF006967">
    <property type="entry name" value="PRK09440.1-5"/>
    <property type="match status" value="1"/>
</dbReference>
<keyword evidence="2 6" id="KW-0032">Aminotransferase</keyword>
<dbReference type="Proteomes" id="UP000323824">
    <property type="component" value="Chromosome"/>
</dbReference>
<dbReference type="PANTHER" id="PTHR42790">
    <property type="entry name" value="AMINOTRANSFERASE"/>
    <property type="match status" value="1"/>
</dbReference>
<name>A0A5C1QA90_9SPIO</name>
<protein>
    <submittedName>
        <fullName evidence="6">Valine--pyruvate transaminase</fullName>
        <ecNumber evidence="6">2.6.1.66</ecNumber>
    </submittedName>
</protein>
<keyword evidence="7" id="KW-1185">Reference proteome</keyword>
<dbReference type="InterPro" id="IPR015424">
    <property type="entry name" value="PyrdxlP-dep_Trfase"/>
</dbReference>
<evidence type="ECO:0000313" key="6">
    <source>
        <dbReference type="EMBL" id="QEN03574.1"/>
    </source>
</evidence>
<dbReference type="KEGG" id="sper:EW093_02290"/>
<keyword evidence="3 6" id="KW-0808">Transferase</keyword>
<feature type="domain" description="Aminotransferase class I/classII large" evidence="5">
    <location>
        <begin position="154"/>
        <end position="407"/>
    </location>
</feature>
<dbReference type="PANTHER" id="PTHR42790:SF4">
    <property type="entry name" value="VALINE--PYRUVATE AMINOTRANSFERASE"/>
    <property type="match status" value="1"/>
</dbReference>
<comment type="cofactor">
    <cofactor evidence="1">
        <name>pyridoxal 5'-phosphate</name>
        <dbReference type="ChEBI" id="CHEBI:597326"/>
    </cofactor>
</comment>
<keyword evidence="6" id="KW-0670">Pyruvate</keyword>
<proteinExistence type="predicted"/>
<reference evidence="6 7" key="1">
    <citation type="submission" date="2019-02" db="EMBL/GenBank/DDBJ databases">
        <authorList>
            <person name="Fomenkov A."/>
            <person name="Dubinina G."/>
            <person name="Grabovich M."/>
            <person name="Vincze T."/>
            <person name="Roberts R.J."/>
        </authorList>
    </citation>
    <scope>NUCLEOTIDE SEQUENCE [LARGE SCALE GENOMIC DNA]</scope>
    <source>
        <strain evidence="6 7">P</strain>
    </source>
</reference>
<accession>A0A5C1QA90</accession>
<dbReference type="SUPFAM" id="SSF53383">
    <property type="entry name" value="PLP-dependent transferases"/>
    <property type="match status" value="1"/>
</dbReference>
<dbReference type="Gene3D" id="3.40.640.10">
    <property type="entry name" value="Type I PLP-dependent aspartate aminotransferase-like (Major domain)"/>
    <property type="match status" value="1"/>
</dbReference>
<reference evidence="6 7" key="2">
    <citation type="submission" date="2019-09" db="EMBL/GenBank/DDBJ databases">
        <title>Complete Genome Sequence and Methylome Analysis of free living Spirochaetas.</title>
        <authorList>
            <person name="Leshcheva N."/>
            <person name="Mikheeva N."/>
        </authorList>
    </citation>
    <scope>NUCLEOTIDE SEQUENCE [LARGE SCALE GENOMIC DNA]</scope>
    <source>
        <strain evidence="6 7">P</strain>
    </source>
</reference>
<organism evidence="6 7">
    <name type="scientific">Thiospirochaeta perfilievii</name>
    <dbReference type="NCBI Taxonomy" id="252967"/>
    <lineage>
        <taxon>Bacteria</taxon>
        <taxon>Pseudomonadati</taxon>
        <taxon>Spirochaetota</taxon>
        <taxon>Spirochaetia</taxon>
        <taxon>Spirochaetales</taxon>
        <taxon>Spirochaetaceae</taxon>
        <taxon>Thiospirochaeta</taxon>
    </lineage>
</organism>
<evidence type="ECO:0000313" key="7">
    <source>
        <dbReference type="Proteomes" id="UP000323824"/>
    </source>
</evidence>
<evidence type="ECO:0000256" key="3">
    <source>
        <dbReference type="ARBA" id="ARBA00022679"/>
    </source>
</evidence>
<gene>
    <name evidence="6" type="ORF">EW093_02290</name>
</gene>
<evidence type="ECO:0000259" key="5">
    <source>
        <dbReference type="Pfam" id="PF00155"/>
    </source>
</evidence>
<evidence type="ECO:0000256" key="4">
    <source>
        <dbReference type="ARBA" id="ARBA00022898"/>
    </source>
</evidence>
<evidence type="ECO:0000256" key="2">
    <source>
        <dbReference type="ARBA" id="ARBA00022576"/>
    </source>
</evidence>